<dbReference type="FunFam" id="3.40.50.720:FF:000084">
    <property type="entry name" value="Short-chain dehydrogenase reductase"/>
    <property type="match status" value="1"/>
</dbReference>
<reference evidence="2" key="2">
    <citation type="submission" date="2020-08" db="EMBL/GenBank/DDBJ databases">
        <authorList>
            <person name="Kikuchi T."/>
        </authorList>
    </citation>
    <scope>NUCLEOTIDE SEQUENCE</scope>
    <source>
        <strain evidence="1">Ka4C1</strain>
    </source>
</reference>
<dbReference type="EMBL" id="CAJFDI010000005">
    <property type="protein sequence ID" value="CAD5233002.1"/>
    <property type="molecule type" value="Genomic_DNA"/>
</dbReference>
<name>A0A1I7RXE7_BURXY</name>
<evidence type="ECO:0000313" key="1">
    <source>
        <dbReference type="EMBL" id="CAD5233002.1"/>
    </source>
</evidence>
<dbReference type="PANTHER" id="PTHR43975:SF2">
    <property type="entry name" value="EG:BACR7A4.14 PROTEIN-RELATED"/>
    <property type="match status" value="1"/>
</dbReference>
<dbReference type="EMBL" id="CAJFCV020000005">
    <property type="protein sequence ID" value="CAG9126335.1"/>
    <property type="molecule type" value="Genomic_DNA"/>
</dbReference>
<protein>
    <submittedName>
        <fullName evidence="1">(pine wood nematode) hypothetical protein</fullName>
    </submittedName>
</protein>
<dbReference type="InterPro" id="IPR002347">
    <property type="entry name" value="SDR_fam"/>
</dbReference>
<dbReference type="PRINTS" id="PR00081">
    <property type="entry name" value="GDHRDH"/>
</dbReference>
<dbReference type="Proteomes" id="UP000659654">
    <property type="component" value="Unassembled WGS sequence"/>
</dbReference>
<reference evidence="5" key="1">
    <citation type="submission" date="2016-11" db="UniProtKB">
        <authorList>
            <consortium name="WormBaseParasite"/>
        </authorList>
    </citation>
    <scope>IDENTIFICATION</scope>
</reference>
<dbReference type="SUPFAM" id="SSF51735">
    <property type="entry name" value="NAD(P)-binding Rossmann-fold domains"/>
    <property type="match status" value="1"/>
</dbReference>
<dbReference type="PRINTS" id="PR00080">
    <property type="entry name" value="SDRFAMILY"/>
</dbReference>
<dbReference type="Proteomes" id="UP000095284">
    <property type="component" value="Unplaced"/>
</dbReference>
<dbReference type="WBParaSite" id="BXY_0541300.1">
    <property type="protein sequence ID" value="BXY_0541300.1"/>
    <property type="gene ID" value="BXY_0541300"/>
</dbReference>
<keyword evidence="4" id="KW-1185">Reference proteome</keyword>
<dbReference type="AlphaFoldDB" id="A0A1I7RXE7"/>
<accession>A0A1I7RXE7</accession>
<dbReference type="InterPro" id="IPR036291">
    <property type="entry name" value="NAD(P)-bd_dom_sf"/>
</dbReference>
<evidence type="ECO:0000313" key="3">
    <source>
        <dbReference type="Proteomes" id="UP000095284"/>
    </source>
</evidence>
<dbReference type="OrthoDB" id="47007at2759"/>
<dbReference type="eggNOG" id="KOG0725">
    <property type="taxonomic scope" value="Eukaryota"/>
</dbReference>
<gene>
    <name evidence="1" type="ORF">BXYJ_LOCUS13093</name>
</gene>
<evidence type="ECO:0000313" key="2">
    <source>
        <dbReference type="EMBL" id="CAG9126335.1"/>
    </source>
</evidence>
<dbReference type="Gene3D" id="3.40.50.720">
    <property type="entry name" value="NAD(P)-binding Rossmann-like Domain"/>
    <property type="match status" value="1"/>
</dbReference>
<evidence type="ECO:0000313" key="4">
    <source>
        <dbReference type="Proteomes" id="UP000659654"/>
    </source>
</evidence>
<dbReference type="Proteomes" id="UP000582659">
    <property type="component" value="Unassembled WGS sequence"/>
</dbReference>
<dbReference type="PANTHER" id="PTHR43975">
    <property type="entry name" value="ZGC:101858"/>
    <property type="match status" value="1"/>
</dbReference>
<organism evidence="3 5">
    <name type="scientific">Bursaphelenchus xylophilus</name>
    <name type="common">Pinewood nematode worm</name>
    <name type="synonym">Aphelenchoides xylophilus</name>
    <dbReference type="NCBI Taxonomy" id="6326"/>
    <lineage>
        <taxon>Eukaryota</taxon>
        <taxon>Metazoa</taxon>
        <taxon>Ecdysozoa</taxon>
        <taxon>Nematoda</taxon>
        <taxon>Chromadorea</taxon>
        <taxon>Rhabditida</taxon>
        <taxon>Tylenchina</taxon>
        <taxon>Tylenchomorpha</taxon>
        <taxon>Aphelenchoidea</taxon>
        <taxon>Aphelenchoididae</taxon>
        <taxon>Bursaphelenchus</taxon>
    </lineage>
</organism>
<dbReference type="SMR" id="A0A1I7RXE7"/>
<dbReference type="Pfam" id="PF13561">
    <property type="entry name" value="adh_short_C2"/>
    <property type="match status" value="1"/>
</dbReference>
<evidence type="ECO:0000313" key="5">
    <source>
        <dbReference type="WBParaSite" id="BXY_0541300.1"/>
    </source>
</evidence>
<proteinExistence type="predicted"/>
<sequence>MSTTNYNRFVDKTVIVTGSSSGIGREIALEFAREGANVVIHGQREEKLKETTKLLEELGIDSTRFTVVKGPIQEAETQDNLINDTLNKFGRIDVIVNNAGVSHDSTKDPDPNSAESLDFVYKVNMKSIFTLTAKAIPYLSKTKGNVINISSVGSQRVCPLLLPYTVMKAALDHYTRGAAIIHAKDNVRVNSVNPGFIDSEFTVRHGVPQSAFDNSYHRFGKVFVPMQRIGYPKEVARTVLFVASEDASYTTGAIFNVDGGSLAGPITQLWTGEA</sequence>